<dbReference type="GO" id="GO:0003886">
    <property type="term" value="F:DNA (cytosine-5-)-methyltransferase activity"/>
    <property type="evidence" value="ECO:0007669"/>
    <property type="project" value="UniProtKB-EC"/>
</dbReference>
<dbReference type="InterPro" id="IPR001525">
    <property type="entry name" value="C5_MeTfrase"/>
</dbReference>
<evidence type="ECO:0000256" key="6">
    <source>
        <dbReference type="ARBA" id="ARBA00047422"/>
    </source>
</evidence>
<name>A0ABU1Y2B3_9FLAO</name>
<evidence type="ECO:0000256" key="3">
    <source>
        <dbReference type="ARBA" id="ARBA00022679"/>
    </source>
</evidence>
<dbReference type="SUPFAM" id="SSF53335">
    <property type="entry name" value="S-adenosyl-L-methionine-dependent methyltransferases"/>
    <property type="match status" value="1"/>
</dbReference>
<dbReference type="Gene3D" id="3.90.120.10">
    <property type="entry name" value="DNA Methylase, subunit A, domain 2"/>
    <property type="match status" value="1"/>
</dbReference>
<dbReference type="InterPro" id="IPR050390">
    <property type="entry name" value="C5-Methyltransferase"/>
</dbReference>
<evidence type="ECO:0000256" key="8">
    <source>
        <dbReference type="RuleBase" id="RU000416"/>
    </source>
</evidence>
<sequence length="419" mass="48247">MFFIDKFGFLEISMKNKFTYIDLFAGCGGLSLGLHQAGWQGLFAVEKSPDAFKTLEYNLIENKNHFSWPNWLPQKAHEINTVLDQYSSKLVKLKGKVTMIAGGPPCQGFSMAGKRNEFDLRNDLINSYINFVKIVEPKIIFFENVKGFTMEFKKNKEKGIAYSSQVTQKLDEAGYFVKGQLVNFGDYGVPQKRTRFILVGIKKTLKNASQEKAESFFNSLKENRFDFLKEKGLNIKTNLQDAISDLFKQNGLKETPEYPSFQSGIYGKEKGSYQKLMRAGVENKIADSHRFPRHSSLIINRFKNILEETTIERRNFNVSKTIQEKYNIKKRTVIPLNGLDKTPTITTLPDDYIHYFEPRILTVREYARIQSFPDWYIFQGKYTTGGKLRTQEVPRYTQIGNAIPPLFSEQSGLVLKQLL</sequence>
<keyword evidence="3 7" id="KW-0808">Transferase</keyword>
<keyword evidence="4 7" id="KW-0949">S-adenosyl-L-methionine</keyword>
<keyword evidence="10" id="KW-1185">Reference proteome</keyword>
<dbReference type="Proteomes" id="UP001269081">
    <property type="component" value="Unassembled WGS sequence"/>
</dbReference>
<keyword evidence="2 7" id="KW-0489">Methyltransferase</keyword>
<reference evidence="9 10" key="1">
    <citation type="submission" date="2023-07" db="EMBL/GenBank/DDBJ databases">
        <title>Sorghum-associated microbial communities from plants grown in Nebraska, USA.</title>
        <authorList>
            <person name="Schachtman D."/>
        </authorList>
    </citation>
    <scope>NUCLEOTIDE SEQUENCE [LARGE SCALE GENOMIC DNA]</scope>
    <source>
        <strain evidence="9 10">4129</strain>
    </source>
</reference>
<proteinExistence type="inferred from homology"/>
<dbReference type="Gene3D" id="3.40.50.150">
    <property type="entry name" value="Vaccinia Virus protein VP39"/>
    <property type="match status" value="1"/>
</dbReference>
<evidence type="ECO:0000256" key="5">
    <source>
        <dbReference type="ARBA" id="ARBA00022747"/>
    </source>
</evidence>
<evidence type="ECO:0000256" key="2">
    <source>
        <dbReference type="ARBA" id="ARBA00022603"/>
    </source>
</evidence>
<comment type="caution">
    <text evidence="9">The sequence shown here is derived from an EMBL/GenBank/DDBJ whole genome shotgun (WGS) entry which is preliminary data.</text>
</comment>
<dbReference type="EC" id="2.1.1.37" evidence="1"/>
<dbReference type="PANTHER" id="PTHR10629:SF52">
    <property type="entry name" value="DNA (CYTOSINE-5)-METHYLTRANSFERASE 1"/>
    <property type="match status" value="1"/>
</dbReference>
<evidence type="ECO:0000256" key="7">
    <source>
        <dbReference type="PROSITE-ProRule" id="PRU01016"/>
    </source>
</evidence>
<accession>A0ABU1Y2B3</accession>
<dbReference type="PANTHER" id="PTHR10629">
    <property type="entry name" value="CYTOSINE-SPECIFIC METHYLTRANSFERASE"/>
    <property type="match status" value="1"/>
</dbReference>
<evidence type="ECO:0000313" key="10">
    <source>
        <dbReference type="Proteomes" id="UP001269081"/>
    </source>
</evidence>
<evidence type="ECO:0000313" key="9">
    <source>
        <dbReference type="EMBL" id="MDR7208358.1"/>
    </source>
</evidence>
<dbReference type="PRINTS" id="PR00105">
    <property type="entry name" value="C5METTRFRASE"/>
</dbReference>
<feature type="active site" evidence="7">
    <location>
        <position position="106"/>
    </location>
</feature>
<gene>
    <name evidence="9" type="ORF">J2W48_000279</name>
</gene>
<organism evidence="9 10">
    <name type="scientific">Flavobacterium piscis</name>
    <dbReference type="NCBI Taxonomy" id="1114874"/>
    <lineage>
        <taxon>Bacteria</taxon>
        <taxon>Pseudomonadati</taxon>
        <taxon>Bacteroidota</taxon>
        <taxon>Flavobacteriia</taxon>
        <taxon>Flavobacteriales</taxon>
        <taxon>Flavobacteriaceae</taxon>
        <taxon>Flavobacterium</taxon>
    </lineage>
</organism>
<dbReference type="Pfam" id="PF00145">
    <property type="entry name" value="DNA_methylase"/>
    <property type="match status" value="1"/>
</dbReference>
<protein>
    <recommendedName>
        <fullName evidence="1">DNA (cytosine-5-)-methyltransferase</fullName>
        <ecNumber evidence="1">2.1.1.37</ecNumber>
    </recommendedName>
</protein>
<evidence type="ECO:0000256" key="4">
    <source>
        <dbReference type="ARBA" id="ARBA00022691"/>
    </source>
</evidence>
<dbReference type="GO" id="GO:0032259">
    <property type="term" value="P:methylation"/>
    <property type="evidence" value="ECO:0007669"/>
    <property type="project" value="UniProtKB-KW"/>
</dbReference>
<keyword evidence="5" id="KW-0680">Restriction system</keyword>
<comment type="catalytic activity">
    <reaction evidence="6">
        <text>a 2'-deoxycytidine in DNA + S-adenosyl-L-methionine = a 5-methyl-2'-deoxycytidine in DNA + S-adenosyl-L-homocysteine + H(+)</text>
        <dbReference type="Rhea" id="RHEA:13681"/>
        <dbReference type="Rhea" id="RHEA-COMP:11369"/>
        <dbReference type="Rhea" id="RHEA-COMP:11370"/>
        <dbReference type="ChEBI" id="CHEBI:15378"/>
        <dbReference type="ChEBI" id="CHEBI:57856"/>
        <dbReference type="ChEBI" id="CHEBI:59789"/>
        <dbReference type="ChEBI" id="CHEBI:85452"/>
        <dbReference type="ChEBI" id="CHEBI:85454"/>
        <dbReference type="EC" id="2.1.1.37"/>
    </reaction>
</comment>
<dbReference type="NCBIfam" id="TIGR00675">
    <property type="entry name" value="dcm"/>
    <property type="match status" value="1"/>
</dbReference>
<dbReference type="PROSITE" id="PS51679">
    <property type="entry name" value="SAM_MT_C5"/>
    <property type="match status" value="1"/>
</dbReference>
<evidence type="ECO:0000256" key="1">
    <source>
        <dbReference type="ARBA" id="ARBA00011975"/>
    </source>
</evidence>
<dbReference type="InterPro" id="IPR029063">
    <property type="entry name" value="SAM-dependent_MTases_sf"/>
</dbReference>
<comment type="similarity">
    <text evidence="7 8">Belongs to the class I-like SAM-binding methyltransferase superfamily. C5-methyltransferase family.</text>
</comment>
<dbReference type="EMBL" id="JAVDWQ010000001">
    <property type="protein sequence ID" value="MDR7208358.1"/>
    <property type="molecule type" value="Genomic_DNA"/>
</dbReference>